<evidence type="ECO:0000313" key="3">
    <source>
        <dbReference type="Proteomes" id="UP001153076"/>
    </source>
</evidence>
<keyword evidence="1" id="KW-0472">Membrane</keyword>
<dbReference type="Gene3D" id="3.40.50.300">
    <property type="entry name" value="P-loop containing nucleotide triphosphate hydrolases"/>
    <property type="match status" value="1"/>
</dbReference>
<reference evidence="2" key="1">
    <citation type="submission" date="2022-04" db="EMBL/GenBank/DDBJ databases">
        <title>Carnegiea gigantea Genome sequencing and assembly v2.</title>
        <authorList>
            <person name="Copetti D."/>
            <person name="Sanderson M.J."/>
            <person name="Burquez A."/>
            <person name="Wojciechowski M.F."/>
        </authorList>
    </citation>
    <scope>NUCLEOTIDE SEQUENCE</scope>
    <source>
        <strain evidence="2">SGP5-SGP5p</strain>
        <tissue evidence="2">Aerial part</tissue>
    </source>
</reference>
<gene>
    <name evidence="2" type="ORF">Cgig2_014211</name>
</gene>
<proteinExistence type="predicted"/>
<dbReference type="InterPro" id="IPR027417">
    <property type="entry name" value="P-loop_NTPase"/>
</dbReference>
<dbReference type="Proteomes" id="UP001153076">
    <property type="component" value="Unassembled WGS sequence"/>
</dbReference>
<name>A0A9Q1GXC1_9CARY</name>
<organism evidence="2 3">
    <name type="scientific">Carnegiea gigantea</name>
    <dbReference type="NCBI Taxonomy" id="171969"/>
    <lineage>
        <taxon>Eukaryota</taxon>
        <taxon>Viridiplantae</taxon>
        <taxon>Streptophyta</taxon>
        <taxon>Embryophyta</taxon>
        <taxon>Tracheophyta</taxon>
        <taxon>Spermatophyta</taxon>
        <taxon>Magnoliopsida</taxon>
        <taxon>eudicotyledons</taxon>
        <taxon>Gunneridae</taxon>
        <taxon>Pentapetalae</taxon>
        <taxon>Caryophyllales</taxon>
        <taxon>Cactineae</taxon>
        <taxon>Cactaceae</taxon>
        <taxon>Cactoideae</taxon>
        <taxon>Echinocereeae</taxon>
        <taxon>Carnegiea</taxon>
    </lineage>
</organism>
<dbReference type="SUPFAM" id="SSF52540">
    <property type="entry name" value="P-loop containing nucleoside triphosphate hydrolases"/>
    <property type="match status" value="1"/>
</dbReference>
<accession>A0A9Q1GXC1</accession>
<keyword evidence="1" id="KW-0812">Transmembrane</keyword>
<keyword evidence="3" id="KW-1185">Reference proteome</keyword>
<dbReference type="EMBL" id="JAKOGI010001023">
    <property type="protein sequence ID" value="KAJ8428320.1"/>
    <property type="molecule type" value="Genomic_DNA"/>
</dbReference>
<keyword evidence="1" id="KW-1133">Transmembrane helix</keyword>
<comment type="caution">
    <text evidence="2">The sequence shown here is derived from an EMBL/GenBank/DDBJ whole genome shotgun (WGS) entry which is preliminary data.</text>
</comment>
<dbReference type="OrthoDB" id="1713328at2759"/>
<feature type="transmembrane region" description="Helical" evidence="1">
    <location>
        <begin position="12"/>
        <end position="32"/>
    </location>
</feature>
<dbReference type="AlphaFoldDB" id="A0A9Q1GXC1"/>
<sequence length="250" mass="28478">MSATVIHMLFQTCPAFCFFCFSFCFLFFWALAGCKCSWMEESFSGRGNLSGYGRKKSHVYSLFPEKPAAVSSVEDLCEFICAGSLVGKTGLTPEKVAESIDKWLMCGSQLCRLFQLNELYLNDAQKVRIYHYYIPLFLWCEDQISQHASMFKDGEEVPPFVIGFSAPQGCGKTTLVFALNYLFHASGRKCATVSIDDFYLTFEDQVFPVVSSQQDFEIKFLSVLVYFSDAVACKCRLNYEKKTQGIDFWR</sequence>
<protein>
    <submittedName>
        <fullName evidence="2">Uncharacterized protein</fullName>
    </submittedName>
</protein>
<evidence type="ECO:0000256" key="1">
    <source>
        <dbReference type="SAM" id="Phobius"/>
    </source>
</evidence>
<evidence type="ECO:0000313" key="2">
    <source>
        <dbReference type="EMBL" id="KAJ8428320.1"/>
    </source>
</evidence>